<organism evidence="2 3">
    <name type="scientific">Candidatus Methylacidithermus pantelleriae</name>
    <dbReference type="NCBI Taxonomy" id="2744239"/>
    <lineage>
        <taxon>Bacteria</taxon>
        <taxon>Pseudomonadati</taxon>
        <taxon>Verrucomicrobiota</taxon>
        <taxon>Methylacidiphilae</taxon>
        <taxon>Methylacidiphilales</taxon>
        <taxon>Methylacidiphilaceae</taxon>
        <taxon>Candidatus Methylacidithermus</taxon>
    </lineage>
</organism>
<sequence length="136" mass="15115">MVPVSLLVSGPINLCVNQASALREVTSFGLVSPLGTSWKEYRRKASPHPCAPSFKAFFHQPEEEPRVTLLARGHAGQRARSRNFRVWSLDFRVEGGTIETHLKISLLGPKKVGARKTVEPSDERNQRAILRATEKG</sequence>
<dbReference type="EMBL" id="CAJNOB010000030">
    <property type="protein sequence ID" value="CAF0700399.1"/>
    <property type="molecule type" value="Genomic_DNA"/>
</dbReference>
<reference evidence="2" key="1">
    <citation type="submission" date="2021-02" db="EMBL/GenBank/DDBJ databases">
        <authorList>
            <person name="Cremers G."/>
            <person name="Picone N."/>
        </authorList>
    </citation>
    <scope>NUCLEOTIDE SEQUENCE</scope>
    <source>
        <strain evidence="2">PQ17</strain>
    </source>
</reference>
<feature type="compositionally biased region" description="Basic and acidic residues" evidence="1">
    <location>
        <begin position="116"/>
        <end position="136"/>
    </location>
</feature>
<evidence type="ECO:0000313" key="2">
    <source>
        <dbReference type="EMBL" id="CAF0700399.1"/>
    </source>
</evidence>
<evidence type="ECO:0000256" key="1">
    <source>
        <dbReference type="SAM" id="MobiDB-lite"/>
    </source>
</evidence>
<gene>
    <name evidence="2" type="ORF">MPNT_360011</name>
</gene>
<dbReference type="AlphaFoldDB" id="A0A8J2BJK6"/>
<accession>A0A8J2BJK6</accession>
<comment type="caution">
    <text evidence="2">The sequence shown here is derived from an EMBL/GenBank/DDBJ whole genome shotgun (WGS) entry which is preliminary data.</text>
</comment>
<proteinExistence type="predicted"/>
<evidence type="ECO:0000313" key="3">
    <source>
        <dbReference type="Proteomes" id="UP000663859"/>
    </source>
</evidence>
<keyword evidence="3" id="KW-1185">Reference proteome</keyword>
<dbReference type="Proteomes" id="UP000663859">
    <property type="component" value="Unassembled WGS sequence"/>
</dbReference>
<protein>
    <submittedName>
        <fullName evidence="2">Uncharacterized protein</fullName>
    </submittedName>
</protein>
<feature type="region of interest" description="Disordered" evidence="1">
    <location>
        <begin position="115"/>
        <end position="136"/>
    </location>
</feature>
<name>A0A8J2BJK6_9BACT</name>